<dbReference type="PROSITE" id="PS50977">
    <property type="entry name" value="HTH_TETR_2"/>
    <property type="match status" value="1"/>
</dbReference>
<dbReference type="Pfam" id="PF00440">
    <property type="entry name" value="TetR_N"/>
    <property type="match status" value="1"/>
</dbReference>
<evidence type="ECO:0000256" key="2">
    <source>
        <dbReference type="PROSITE-ProRule" id="PRU00335"/>
    </source>
</evidence>
<dbReference type="GO" id="GO:0000976">
    <property type="term" value="F:transcription cis-regulatory region binding"/>
    <property type="evidence" value="ECO:0007669"/>
    <property type="project" value="TreeGrafter"/>
</dbReference>
<dbReference type="RefSeq" id="WP_229683646.1">
    <property type="nucleotide sequence ID" value="NZ_BMMW01000001.1"/>
</dbReference>
<name>A0A917Q8P4_9NOCA</name>
<dbReference type="InterPro" id="IPR023772">
    <property type="entry name" value="DNA-bd_HTH_TetR-type_CS"/>
</dbReference>
<dbReference type="PROSITE" id="PS01081">
    <property type="entry name" value="HTH_TETR_1"/>
    <property type="match status" value="1"/>
</dbReference>
<proteinExistence type="predicted"/>
<dbReference type="Proteomes" id="UP000612956">
    <property type="component" value="Unassembled WGS sequence"/>
</dbReference>
<dbReference type="InterPro" id="IPR001647">
    <property type="entry name" value="HTH_TetR"/>
</dbReference>
<dbReference type="PANTHER" id="PTHR30055:SF153">
    <property type="entry name" value="HTH-TYPE TRANSCRIPTIONAL REPRESSOR RV3405C"/>
    <property type="match status" value="1"/>
</dbReference>
<dbReference type="PANTHER" id="PTHR30055">
    <property type="entry name" value="HTH-TYPE TRANSCRIPTIONAL REGULATOR RUTR"/>
    <property type="match status" value="1"/>
</dbReference>
<keyword evidence="5" id="KW-1185">Reference proteome</keyword>
<evidence type="ECO:0000259" key="3">
    <source>
        <dbReference type="PROSITE" id="PS50977"/>
    </source>
</evidence>
<dbReference type="InterPro" id="IPR009057">
    <property type="entry name" value="Homeodomain-like_sf"/>
</dbReference>
<dbReference type="InterPro" id="IPR050109">
    <property type="entry name" value="HTH-type_TetR-like_transc_reg"/>
</dbReference>
<gene>
    <name evidence="4" type="ORF">GCM10011591_03640</name>
</gene>
<dbReference type="AlphaFoldDB" id="A0A917Q8P4"/>
<dbReference type="SUPFAM" id="SSF46689">
    <property type="entry name" value="Homeodomain-like"/>
    <property type="match status" value="1"/>
</dbReference>
<dbReference type="GO" id="GO:0003700">
    <property type="term" value="F:DNA-binding transcription factor activity"/>
    <property type="evidence" value="ECO:0007669"/>
    <property type="project" value="TreeGrafter"/>
</dbReference>
<evidence type="ECO:0000256" key="1">
    <source>
        <dbReference type="ARBA" id="ARBA00023125"/>
    </source>
</evidence>
<accession>A0A917Q8P4</accession>
<protein>
    <submittedName>
        <fullName evidence="4">HTH-type transcriptional repressor</fullName>
    </submittedName>
</protein>
<evidence type="ECO:0000313" key="4">
    <source>
        <dbReference type="EMBL" id="GGK35243.1"/>
    </source>
</evidence>
<sequence length="198" mass="21068">MTTGETTDRINPIPTPVGRAAIRAAVLEHAAHLFAERGPNATSVRDIAERAGINHGLVFRHFGAKDNLIGAVLDHLGDQHDPNANLTPNPGAQLHVRVLVRCLLDGYPVGELQHRFPIMEALIERAKAGGAEQHSASLAAANAAALLIGWEILGPFLRAATGLDEVSESELRANATTRAAAMLDHPETIVEGQPRDDS</sequence>
<keyword evidence="1 2" id="KW-0238">DNA-binding</keyword>
<reference evidence="4" key="1">
    <citation type="journal article" date="2014" name="Int. J. Syst. Evol. Microbiol.">
        <title>Complete genome sequence of Corynebacterium casei LMG S-19264T (=DSM 44701T), isolated from a smear-ripened cheese.</title>
        <authorList>
            <consortium name="US DOE Joint Genome Institute (JGI-PGF)"/>
            <person name="Walter F."/>
            <person name="Albersmeier A."/>
            <person name="Kalinowski J."/>
            <person name="Ruckert C."/>
        </authorList>
    </citation>
    <scope>NUCLEOTIDE SEQUENCE</scope>
    <source>
        <strain evidence="4">CGMCC 4.7278</strain>
    </source>
</reference>
<feature type="domain" description="HTH tetR-type" evidence="3">
    <location>
        <begin position="20"/>
        <end position="80"/>
    </location>
</feature>
<dbReference type="PRINTS" id="PR00455">
    <property type="entry name" value="HTHTETR"/>
</dbReference>
<dbReference type="EMBL" id="BMMW01000001">
    <property type="protein sequence ID" value="GGK35243.1"/>
    <property type="molecule type" value="Genomic_DNA"/>
</dbReference>
<feature type="DNA-binding region" description="H-T-H motif" evidence="2">
    <location>
        <begin position="43"/>
        <end position="62"/>
    </location>
</feature>
<dbReference type="Gene3D" id="1.10.357.10">
    <property type="entry name" value="Tetracycline Repressor, domain 2"/>
    <property type="match status" value="1"/>
</dbReference>
<evidence type="ECO:0000313" key="5">
    <source>
        <dbReference type="Proteomes" id="UP000612956"/>
    </source>
</evidence>
<reference evidence="4" key="2">
    <citation type="submission" date="2020-09" db="EMBL/GenBank/DDBJ databases">
        <authorList>
            <person name="Sun Q."/>
            <person name="Zhou Y."/>
        </authorList>
    </citation>
    <scope>NUCLEOTIDE SEQUENCE</scope>
    <source>
        <strain evidence="4">CGMCC 4.7278</strain>
    </source>
</reference>
<comment type="caution">
    <text evidence="4">The sequence shown here is derived from an EMBL/GenBank/DDBJ whole genome shotgun (WGS) entry which is preliminary data.</text>
</comment>
<organism evidence="4 5">
    <name type="scientific">Nocardia camponoti</name>
    <dbReference type="NCBI Taxonomy" id="1616106"/>
    <lineage>
        <taxon>Bacteria</taxon>
        <taxon>Bacillati</taxon>
        <taxon>Actinomycetota</taxon>
        <taxon>Actinomycetes</taxon>
        <taxon>Mycobacteriales</taxon>
        <taxon>Nocardiaceae</taxon>
        <taxon>Nocardia</taxon>
    </lineage>
</organism>